<dbReference type="EMBL" id="KK207858">
    <property type="protein sequence ID" value="EZF51968.1"/>
    <property type="molecule type" value="Genomic_DNA"/>
</dbReference>
<evidence type="ECO:0000313" key="1">
    <source>
        <dbReference type="EMBL" id="EZF51968.1"/>
    </source>
</evidence>
<gene>
    <name evidence="1" type="ORF">H103_04905</name>
</gene>
<sequence length="136" mass="15814">MTLTVQALESVTYKHGVTMAFRHLYRTALKTVQYSSPSRYVIRWVLRSAFRKGADVDFDPRRIINTLHFLENASQPGSLERKILKTLTMVRYWQQPHIACNSPMIIGRIPRPQSIGARQFNRTLHLLNESMNLCLK</sequence>
<proteinExistence type="predicted"/>
<dbReference type="OrthoDB" id="4392610at2759"/>
<reference evidence="1" key="1">
    <citation type="submission" date="2014-02" db="EMBL/GenBank/DDBJ databases">
        <title>The Genome Sequence of Trichophyton rubrum (morphotype fischeri) CBS 288.86.</title>
        <authorList>
            <consortium name="The Broad Institute Genomics Platform"/>
            <person name="Cuomo C.A."/>
            <person name="White T.C."/>
            <person name="Graser Y."/>
            <person name="Martinez-Rossi N."/>
            <person name="Heitman J."/>
            <person name="Young S.K."/>
            <person name="Zeng Q."/>
            <person name="Gargeya S."/>
            <person name="Abouelleil A."/>
            <person name="Alvarado L."/>
            <person name="Chapman S.B."/>
            <person name="Gainer-Dewar J."/>
            <person name="Goldberg J."/>
            <person name="Griggs A."/>
            <person name="Gujja S."/>
            <person name="Hansen M."/>
            <person name="Howarth C."/>
            <person name="Imamovic A."/>
            <person name="Larimer J."/>
            <person name="Martinez D."/>
            <person name="Murphy C."/>
            <person name="Pearson M.D."/>
            <person name="Persinoti G."/>
            <person name="Poon T."/>
            <person name="Priest M."/>
            <person name="Roberts A.D."/>
            <person name="Saif S."/>
            <person name="Shea T.D."/>
            <person name="Sykes S.N."/>
            <person name="Wortman J."/>
            <person name="Nusbaum C."/>
            <person name="Birren B."/>
        </authorList>
    </citation>
    <scope>NUCLEOTIDE SEQUENCE [LARGE SCALE GENOMIC DNA]</scope>
    <source>
        <strain evidence="1">CBS 288.86</strain>
    </source>
</reference>
<dbReference type="Proteomes" id="UP000023758">
    <property type="component" value="Unassembled WGS sequence"/>
</dbReference>
<name>A0A022W1L7_TRIRU</name>
<dbReference type="HOGENOM" id="CLU_139293_0_0_1"/>
<organism evidence="1">
    <name type="scientific">Trichophyton rubrum CBS 288.86</name>
    <dbReference type="NCBI Taxonomy" id="1215330"/>
    <lineage>
        <taxon>Eukaryota</taxon>
        <taxon>Fungi</taxon>
        <taxon>Dikarya</taxon>
        <taxon>Ascomycota</taxon>
        <taxon>Pezizomycotina</taxon>
        <taxon>Eurotiomycetes</taxon>
        <taxon>Eurotiomycetidae</taxon>
        <taxon>Onygenales</taxon>
        <taxon>Arthrodermataceae</taxon>
        <taxon>Trichophyton</taxon>
    </lineage>
</organism>
<protein>
    <submittedName>
        <fullName evidence="1">Uncharacterized protein</fullName>
    </submittedName>
</protein>
<accession>A0A022W1L7</accession>
<dbReference type="AlphaFoldDB" id="A0A022W1L7"/>